<keyword evidence="8 10" id="KW-0411">Iron-sulfur</keyword>
<keyword evidence="13" id="KW-1185">Reference proteome</keyword>
<keyword evidence="7 10" id="KW-0408">Iron</keyword>
<comment type="function">
    <text evidence="10">Probably acts as a heme chaperone, transferring heme to an unknown acceptor. Binds one molecule of heme per monomer, possibly covalently. Binds 1 [4Fe-4S] cluster. The cluster is coordinated with 3 cysteines and an exchangeable S-adenosyl-L-methionine.</text>
</comment>
<keyword evidence="9 10" id="KW-0143">Chaperone</keyword>
<evidence type="ECO:0000256" key="8">
    <source>
        <dbReference type="ARBA" id="ARBA00023014"/>
    </source>
</evidence>
<evidence type="ECO:0000256" key="3">
    <source>
        <dbReference type="ARBA" id="ARBA00017228"/>
    </source>
</evidence>
<dbReference type="PANTHER" id="PTHR13932">
    <property type="entry name" value="COPROPORPHYRINIGEN III OXIDASE"/>
    <property type="match status" value="1"/>
</dbReference>
<evidence type="ECO:0000256" key="2">
    <source>
        <dbReference type="ARBA" id="ARBA00006100"/>
    </source>
</evidence>
<comment type="subcellular location">
    <subcellularLocation>
        <location evidence="10">Cytoplasm</location>
    </subcellularLocation>
</comment>
<dbReference type="Gene3D" id="3.20.20.70">
    <property type="entry name" value="Aldolase class I"/>
    <property type="match status" value="1"/>
</dbReference>
<evidence type="ECO:0000256" key="10">
    <source>
        <dbReference type="RuleBase" id="RU364116"/>
    </source>
</evidence>
<reference evidence="12 13" key="1">
    <citation type="submission" date="2016-10" db="EMBL/GenBank/DDBJ databases">
        <authorList>
            <person name="de Groot N.N."/>
        </authorList>
    </citation>
    <scope>NUCLEOTIDE SEQUENCE [LARGE SCALE GENOMIC DNA]</scope>
    <source>
        <strain evidence="12 13">DSM 21228</strain>
    </source>
</reference>
<keyword evidence="4 10" id="KW-0349">Heme</keyword>
<accession>A0A1H4BRY7</accession>
<dbReference type="SMART" id="SM00729">
    <property type="entry name" value="Elp3"/>
    <property type="match status" value="1"/>
</dbReference>
<keyword evidence="6 10" id="KW-0479">Metal-binding</keyword>
<comment type="cofactor">
    <cofactor evidence="1">
        <name>[4Fe-4S] cluster</name>
        <dbReference type="ChEBI" id="CHEBI:49883"/>
    </cofactor>
</comment>
<keyword evidence="10" id="KW-0963">Cytoplasm</keyword>
<evidence type="ECO:0000313" key="13">
    <source>
        <dbReference type="Proteomes" id="UP000199397"/>
    </source>
</evidence>
<dbReference type="InterPro" id="IPR004559">
    <property type="entry name" value="HemW-like"/>
</dbReference>
<dbReference type="InterPro" id="IPR058240">
    <property type="entry name" value="rSAM_sf"/>
</dbReference>
<dbReference type="Proteomes" id="UP000199397">
    <property type="component" value="Unassembled WGS sequence"/>
</dbReference>
<evidence type="ECO:0000259" key="11">
    <source>
        <dbReference type="PROSITE" id="PS51918"/>
    </source>
</evidence>
<dbReference type="OrthoDB" id="9808022at2"/>
<dbReference type="PANTHER" id="PTHR13932:SF5">
    <property type="entry name" value="RADICAL S-ADENOSYL METHIONINE DOMAIN-CONTAINING PROTEIN 1, MITOCHONDRIAL"/>
    <property type="match status" value="1"/>
</dbReference>
<organism evidence="12 13">
    <name type="scientific">Thiothrix caldifontis</name>
    <dbReference type="NCBI Taxonomy" id="525918"/>
    <lineage>
        <taxon>Bacteria</taxon>
        <taxon>Pseudomonadati</taxon>
        <taxon>Pseudomonadota</taxon>
        <taxon>Gammaproteobacteria</taxon>
        <taxon>Thiotrichales</taxon>
        <taxon>Thiotrichaceae</taxon>
        <taxon>Thiothrix</taxon>
    </lineage>
</organism>
<dbReference type="InterPro" id="IPR034505">
    <property type="entry name" value="Coproporphyrinogen-III_oxidase"/>
</dbReference>
<evidence type="ECO:0000256" key="9">
    <source>
        <dbReference type="ARBA" id="ARBA00023186"/>
    </source>
</evidence>
<comment type="similarity">
    <text evidence="2">Belongs to the anaerobic coproporphyrinogen-III oxidase family. HemW subfamily.</text>
</comment>
<dbReference type="GO" id="GO:0004109">
    <property type="term" value="F:coproporphyrinogen oxidase activity"/>
    <property type="evidence" value="ECO:0007669"/>
    <property type="project" value="InterPro"/>
</dbReference>
<dbReference type="SFLD" id="SFLDG01065">
    <property type="entry name" value="anaerobic_coproporphyrinogen-I"/>
    <property type="match status" value="1"/>
</dbReference>
<dbReference type="SFLD" id="SFLDF00562">
    <property type="entry name" value="HemN-like__clustered_with_heat"/>
    <property type="match status" value="1"/>
</dbReference>
<name>A0A1H4BRY7_9GAMM</name>
<gene>
    <name evidence="12" type="ORF">SAMN05660964_01763</name>
</gene>
<proteinExistence type="inferred from homology"/>
<dbReference type="EMBL" id="FNQP01000008">
    <property type="protein sequence ID" value="SEA50827.1"/>
    <property type="molecule type" value="Genomic_DNA"/>
</dbReference>
<dbReference type="PROSITE" id="PS51918">
    <property type="entry name" value="RADICAL_SAM"/>
    <property type="match status" value="1"/>
</dbReference>
<dbReference type="GO" id="GO:0005737">
    <property type="term" value="C:cytoplasm"/>
    <property type="evidence" value="ECO:0007669"/>
    <property type="project" value="UniProtKB-SubCell"/>
</dbReference>
<dbReference type="STRING" id="525918.SAMN05660964_01763"/>
<dbReference type="InterPro" id="IPR007197">
    <property type="entry name" value="rSAM"/>
</dbReference>
<dbReference type="SFLD" id="SFLDF00288">
    <property type="entry name" value="HemN-like__clustered_with_nucl"/>
    <property type="match status" value="1"/>
</dbReference>
<keyword evidence="10" id="KW-0004">4Fe-4S</keyword>
<dbReference type="GO" id="GO:0051539">
    <property type="term" value="F:4 iron, 4 sulfur cluster binding"/>
    <property type="evidence" value="ECO:0007669"/>
    <property type="project" value="UniProtKB-UniRule"/>
</dbReference>
<keyword evidence="5 10" id="KW-0949">S-adenosyl-L-methionine</keyword>
<evidence type="ECO:0000256" key="7">
    <source>
        <dbReference type="ARBA" id="ARBA00023004"/>
    </source>
</evidence>
<dbReference type="Pfam" id="PF04055">
    <property type="entry name" value="Radical_SAM"/>
    <property type="match status" value="1"/>
</dbReference>
<evidence type="ECO:0000313" key="12">
    <source>
        <dbReference type="EMBL" id="SEA50827.1"/>
    </source>
</evidence>
<dbReference type="GO" id="GO:0006779">
    <property type="term" value="P:porphyrin-containing compound biosynthetic process"/>
    <property type="evidence" value="ECO:0007669"/>
    <property type="project" value="InterPro"/>
</dbReference>
<dbReference type="SFLD" id="SFLDS00029">
    <property type="entry name" value="Radical_SAM"/>
    <property type="match status" value="1"/>
</dbReference>
<evidence type="ECO:0000256" key="6">
    <source>
        <dbReference type="ARBA" id="ARBA00022723"/>
    </source>
</evidence>
<dbReference type="Pfam" id="PF06969">
    <property type="entry name" value="HemN_C"/>
    <property type="match status" value="1"/>
</dbReference>
<dbReference type="NCBIfam" id="TIGR00539">
    <property type="entry name" value="hemN_rel"/>
    <property type="match status" value="1"/>
</dbReference>
<protein>
    <recommendedName>
        <fullName evidence="3 10">Heme chaperone HemW</fullName>
    </recommendedName>
</protein>
<evidence type="ECO:0000256" key="5">
    <source>
        <dbReference type="ARBA" id="ARBA00022691"/>
    </source>
</evidence>
<dbReference type="AlphaFoldDB" id="A0A1H4BRY7"/>
<dbReference type="InterPro" id="IPR013785">
    <property type="entry name" value="Aldolase_TIM"/>
</dbReference>
<dbReference type="GO" id="GO:0046872">
    <property type="term" value="F:metal ion binding"/>
    <property type="evidence" value="ECO:0007669"/>
    <property type="project" value="UniProtKB-UniRule"/>
</dbReference>
<dbReference type="CDD" id="cd01335">
    <property type="entry name" value="Radical_SAM"/>
    <property type="match status" value="1"/>
</dbReference>
<dbReference type="RefSeq" id="WP_093067521.1">
    <property type="nucleotide sequence ID" value="NZ_FNQP01000008.1"/>
</dbReference>
<feature type="domain" description="Radical SAM core" evidence="11">
    <location>
        <begin position="1"/>
        <end position="232"/>
    </location>
</feature>
<dbReference type="InterPro" id="IPR006638">
    <property type="entry name" value="Elp3/MiaA/NifB-like_rSAM"/>
</dbReference>
<evidence type="ECO:0000256" key="1">
    <source>
        <dbReference type="ARBA" id="ARBA00001966"/>
    </source>
</evidence>
<dbReference type="InterPro" id="IPR010723">
    <property type="entry name" value="HemN_C"/>
</dbReference>
<evidence type="ECO:0000256" key="4">
    <source>
        <dbReference type="ARBA" id="ARBA00022617"/>
    </source>
</evidence>
<sequence>MTHIPLSLYIHIPWCIRKCPYCDFNSHAASNGLPEKQYTQALLTNLSNELPHIWGRKLESIFIGGGTPSLFSAESIDELLCGIRALLPFRPNIEITLEANPGTFEQDKFRGFREAGINRLSMGIQSFNPEHLQALGRVHDREEALRAADIARTAGFDNFNLDLMFGLPQQTLEQAMQDLQQAIALNPTHLSWYQLTLEPNTLFYKSPPVLPDDDLVADMQLNGQHFIKRSCYAQYEVSAYARQGFECRHNRNYWEFGDYVAIGAGAHGKLTNPADGSITRYHNYRQPAEYMQQAMQGTARSGTERLAAADLGFEFMLNALRLRDGFPVALFTERTGLASDYIKAGLEQALQRGLLDVEGGYVRPTATGWQFLNRVIQLFLED</sequence>
<dbReference type="SUPFAM" id="SSF102114">
    <property type="entry name" value="Radical SAM enzymes"/>
    <property type="match status" value="1"/>
</dbReference>